<protein>
    <submittedName>
        <fullName evidence="1">Uncharacterized protein</fullName>
    </submittedName>
</protein>
<feature type="non-terminal residue" evidence="1">
    <location>
        <position position="35"/>
    </location>
</feature>
<reference evidence="1" key="1">
    <citation type="submission" date="2020-04" db="EMBL/GenBank/DDBJ databases">
        <authorList>
            <person name="Chiriac C."/>
            <person name="Salcher M."/>
            <person name="Ghai R."/>
            <person name="Kavagutti S V."/>
        </authorList>
    </citation>
    <scope>NUCLEOTIDE SEQUENCE</scope>
</reference>
<dbReference type="EMBL" id="LR796618">
    <property type="protein sequence ID" value="CAB4154792.1"/>
    <property type="molecule type" value="Genomic_DNA"/>
</dbReference>
<name>A0A6J5N8G3_9CAUD</name>
<gene>
    <name evidence="1" type="ORF">UFOVP648_32</name>
</gene>
<sequence length="35" mass="4228">METNVTYKNFKSDYPFVYKMVLHMLDGYGINTDEY</sequence>
<proteinExistence type="predicted"/>
<organism evidence="1">
    <name type="scientific">uncultured Caudovirales phage</name>
    <dbReference type="NCBI Taxonomy" id="2100421"/>
    <lineage>
        <taxon>Viruses</taxon>
        <taxon>Duplodnaviria</taxon>
        <taxon>Heunggongvirae</taxon>
        <taxon>Uroviricota</taxon>
        <taxon>Caudoviricetes</taxon>
        <taxon>Peduoviridae</taxon>
        <taxon>Maltschvirus</taxon>
        <taxon>Maltschvirus maltsch</taxon>
    </lineage>
</organism>
<accession>A0A6J5N8G3</accession>
<evidence type="ECO:0000313" key="1">
    <source>
        <dbReference type="EMBL" id="CAB4154792.1"/>
    </source>
</evidence>